<evidence type="ECO:0000313" key="2">
    <source>
        <dbReference type="Proteomes" id="UP001055811"/>
    </source>
</evidence>
<accession>A0ACB9FBI7</accession>
<protein>
    <submittedName>
        <fullName evidence="1">Uncharacterized protein</fullName>
    </submittedName>
</protein>
<organism evidence="1 2">
    <name type="scientific">Cichorium intybus</name>
    <name type="common">Chicory</name>
    <dbReference type="NCBI Taxonomy" id="13427"/>
    <lineage>
        <taxon>Eukaryota</taxon>
        <taxon>Viridiplantae</taxon>
        <taxon>Streptophyta</taxon>
        <taxon>Embryophyta</taxon>
        <taxon>Tracheophyta</taxon>
        <taxon>Spermatophyta</taxon>
        <taxon>Magnoliopsida</taxon>
        <taxon>eudicotyledons</taxon>
        <taxon>Gunneridae</taxon>
        <taxon>Pentapetalae</taxon>
        <taxon>asterids</taxon>
        <taxon>campanulids</taxon>
        <taxon>Asterales</taxon>
        <taxon>Asteraceae</taxon>
        <taxon>Cichorioideae</taxon>
        <taxon>Cichorieae</taxon>
        <taxon>Cichoriinae</taxon>
        <taxon>Cichorium</taxon>
    </lineage>
</organism>
<reference evidence="2" key="1">
    <citation type="journal article" date="2022" name="Mol. Ecol. Resour.">
        <title>The genomes of chicory, endive, great burdock and yacon provide insights into Asteraceae palaeo-polyploidization history and plant inulin production.</title>
        <authorList>
            <person name="Fan W."/>
            <person name="Wang S."/>
            <person name="Wang H."/>
            <person name="Wang A."/>
            <person name="Jiang F."/>
            <person name="Liu H."/>
            <person name="Zhao H."/>
            <person name="Xu D."/>
            <person name="Zhang Y."/>
        </authorList>
    </citation>
    <scope>NUCLEOTIDE SEQUENCE [LARGE SCALE GENOMIC DNA]</scope>
    <source>
        <strain evidence="2">cv. Punajuju</strain>
    </source>
</reference>
<reference evidence="1 2" key="2">
    <citation type="journal article" date="2022" name="Mol. Ecol. Resour.">
        <title>The genomes of chicory, endive, great burdock and yacon provide insights into Asteraceae paleo-polyploidization history and plant inulin production.</title>
        <authorList>
            <person name="Fan W."/>
            <person name="Wang S."/>
            <person name="Wang H."/>
            <person name="Wang A."/>
            <person name="Jiang F."/>
            <person name="Liu H."/>
            <person name="Zhao H."/>
            <person name="Xu D."/>
            <person name="Zhang Y."/>
        </authorList>
    </citation>
    <scope>NUCLEOTIDE SEQUENCE [LARGE SCALE GENOMIC DNA]</scope>
    <source>
        <strain evidence="2">cv. Punajuju</strain>
        <tissue evidence="1">Leaves</tissue>
    </source>
</reference>
<comment type="caution">
    <text evidence="1">The sequence shown here is derived from an EMBL/GenBank/DDBJ whole genome shotgun (WGS) entry which is preliminary data.</text>
</comment>
<name>A0ACB9FBI7_CICIN</name>
<proteinExistence type="predicted"/>
<sequence>MPVSADSRQASREINDGGFQGKMSMTWIVYNKPEEPNVTHACLSLALGLHEQHSSSNHIPESSFKGESDPFGLDSLIPNTLKKDEKVKAKLDVEATTSKIRKEEDEEAKRFLKLERETLILCLEIAAKRRV</sequence>
<gene>
    <name evidence="1" type="ORF">L2E82_19558</name>
</gene>
<dbReference type="Proteomes" id="UP001055811">
    <property type="component" value="Linkage Group LG03"/>
</dbReference>
<keyword evidence="2" id="KW-1185">Reference proteome</keyword>
<evidence type="ECO:0000313" key="1">
    <source>
        <dbReference type="EMBL" id="KAI3768728.1"/>
    </source>
</evidence>
<dbReference type="EMBL" id="CM042011">
    <property type="protein sequence ID" value="KAI3768728.1"/>
    <property type="molecule type" value="Genomic_DNA"/>
</dbReference>